<evidence type="ECO:0000313" key="4">
    <source>
        <dbReference type="Proteomes" id="UP001157017"/>
    </source>
</evidence>
<evidence type="ECO:0000256" key="1">
    <source>
        <dbReference type="ARBA" id="ARBA00022801"/>
    </source>
</evidence>
<protein>
    <recommendedName>
        <fullName evidence="2">Amidohydrolase-related domain-containing protein</fullName>
    </recommendedName>
</protein>
<accession>A0ABQ6JFM5</accession>
<dbReference type="InterPro" id="IPR050287">
    <property type="entry name" value="MTA/SAH_deaminase"/>
</dbReference>
<keyword evidence="4" id="KW-1185">Reference proteome</keyword>
<evidence type="ECO:0000313" key="3">
    <source>
        <dbReference type="EMBL" id="GMA86997.1"/>
    </source>
</evidence>
<dbReference type="InterPro" id="IPR011059">
    <property type="entry name" value="Metal-dep_hydrolase_composite"/>
</dbReference>
<organism evidence="3 4">
    <name type="scientific">Angustibacter aerolatus</name>
    <dbReference type="NCBI Taxonomy" id="1162965"/>
    <lineage>
        <taxon>Bacteria</taxon>
        <taxon>Bacillati</taxon>
        <taxon>Actinomycetota</taxon>
        <taxon>Actinomycetes</taxon>
        <taxon>Kineosporiales</taxon>
        <taxon>Kineosporiaceae</taxon>
    </lineage>
</organism>
<feature type="domain" description="Amidohydrolase-related" evidence="2">
    <location>
        <begin position="3"/>
        <end position="94"/>
    </location>
</feature>
<dbReference type="PANTHER" id="PTHR43794">
    <property type="entry name" value="AMINOHYDROLASE SSNA-RELATED"/>
    <property type="match status" value="1"/>
</dbReference>
<dbReference type="EMBL" id="BSUZ01000001">
    <property type="protein sequence ID" value="GMA86997.1"/>
    <property type="molecule type" value="Genomic_DNA"/>
</dbReference>
<dbReference type="Pfam" id="PF01979">
    <property type="entry name" value="Amidohydro_1"/>
    <property type="match status" value="1"/>
</dbReference>
<dbReference type="Gene3D" id="2.30.40.10">
    <property type="entry name" value="Urease, subunit C, domain 1"/>
    <property type="match status" value="1"/>
</dbReference>
<keyword evidence="1" id="KW-0378">Hydrolase</keyword>
<comment type="caution">
    <text evidence="3">The sequence shown here is derived from an EMBL/GenBank/DDBJ whole genome shotgun (WGS) entry which is preliminary data.</text>
</comment>
<dbReference type="PANTHER" id="PTHR43794:SF11">
    <property type="entry name" value="AMIDOHYDROLASE-RELATED DOMAIN-CONTAINING PROTEIN"/>
    <property type="match status" value="1"/>
</dbReference>
<proteinExistence type="predicted"/>
<sequence>MWSVIRLAVGLARGEALDEFAVSARRVLQMATIDGARALGLGAVTGSLTPGKRADLVMVRADSVHTAPLTDPASTMALAAGAEDVDTVVVDGRILKRHGRLTTLDADRIARDTSRALAALLAR</sequence>
<dbReference type="SUPFAM" id="SSF51338">
    <property type="entry name" value="Composite domain of metallo-dependent hydrolases"/>
    <property type="match status" value="1"/>
</dbReference>
<dbReference type="InterPro" id="IPR006680">
    <property type="entry name" value="Amidohydro-rel"/>
</dbReference>
<reference evidence="4" key="1">
    <citation type="journal article" date="2019" name="Int. J. Syst. Evol. Microbiol.">
        <title>The Global Catalogue of Microorganisms (GCM) 10K type strain sequencing project: providing services to taxonomists for standard genome sequencing and annotation.</title>
        <authorList>
            <consortium name="The Broad Institute Genomics Platform"/>
            <consortium name="The Broad Institute Genome Sequencing Center for Infectious Disease"/>
            <person name="Wu L."/>
            <person name="Ma J."/>
        </authorList>
    </citation>
    <scope>NUCLEOTIDE SEQUENCE [LARGE SCALE GENOMIC DNA]</scope>
    <source>
        <strain evidence="4">NBRC 108730</strain>
    </source>
</reference>
<dbReference type="Gene3D" id="3.20.20.140">
    <property type="entry name" value="Metal-dependent hydrolases"/>
    <property type="match status" value="1"/>
</dbReference>
<name>A0ABQ6JFM5_9ACTN</name>
<gene>
    <name evidence="3" type="ORF">GCM10025868_22470</name>
</gene>
<dbReference type="Proteomes" id="UP001157017">
    <property type="component" value="Unassembled WGS sequence"/>
</dbReference>
<evidence type="ECO:0000259" key="2">
    <source>
        <dbReference type="Pfam" id="PF01979"/>
    </source>
</evidence>